<organism evidence="1 2">
    <name type="scientific">Bacillus mycoides</name>
    <dbReference type="NCBI Taxonomy" id="1405"/>
    <lineage>
        <taxon>Bacteria</taxon>
        <taxon>Bacillati</taxon>
        <taxon>Bacillota</taxon>
        <taxon>Bacilli</taxon>
        <taxon>Bacillales</taxon>
        <taxon>Bacillaceae</taxon>
        <taxon>Bacillus</taxon>
        <taxon>Bacillus cereus group</taxon>
    </lineage>
</organism>
<dbReference type="AlphaFoldDB" id="A0A1W6AJY1"/>
<accession>A0A1W6AJY1</accession>
<geneLocation type="plasmid" evidence="1 2">
    <name>unnamed7</name>
</geneLocation>
<dbReference type="Proteomes" id="UP000192932">
    <property type="component" value="Plasmid unnamed7"/>
</dbReference>
<dbReference type="RefSeq" id="WP_085313762.1">
    <property type="nucleotide sequence ID" value="NZ_CP020750.1"/>
</dbReference>
<sequence>MDLLLFRLGNDHGLWMAFRKDQGEQNTHYFNGPPSSISHVDKEYLEQKLKMWLTEEESTFIKQEYGNQIKQFKGEKQ</sequence>
<reference evidence="1 2" key="1">
    <citation type="submission" date="2017-04" db="EMBL/GenBank/DDBJ databases">
        <title>The Characteristic of a Fine Plant Growth-Promoting Rhizobacteria Bacillus mycoides Gnyt1 and its Whole Genome Sequencing Analysis.</title>
        <authorList>
            <person name="Li J.H."/>
            <person name="Yao T."/>
        </authorList>
    </citation>
    <scope>NUCLEOTIDE SEQUENCE [LARGE SCALE GENOMIC DNA]</scope>
    <source>
        <strain evidence="1 2">Gnyt1</strain>
        <plasmid evidence="2">Plasmid unnamed7</plasmid>
    </source>
</reference>
<protein>
    <submittedName>
        <fullName evidence="1">Uncharacterized protein</fullName>
    </submittedName>
</protein>
<name>A0A1W6AJY1_BACMY</name>
<evidence type="ECO:0000313" key="2">
    <source>
        <dbReference type="Proteomes" id="UP000192932"/>
    </source>
</evidence>
<evidence type="ECO:0000313" key="1">
    <source>
        <dbReference type="EMBL" id="ARJ26095.1"/>
    </source>
</evidence>
<keyword evidence="1" id="KW-0614">Plasmid</keyword>
<gene>
    <name evidence="1" type="ORF">B7492_34260</name>
</gene>
<dbReference type="EMBL" id="CP020750">
    <property type="protein sequence ID" value="ARJ26095.1"/>
    <property type="molecule type" value="Genomic_DNA"/>
</dbReference>
<proteinExistence type="predicted"/>